<evidence type="ECO:0000313" key="2">
    <source>
        <dbReference type="EMBL" id="KAJ8963232.1"/>
    </source>
</evidence>
<dbReference type="AlphaFoldDB" id="A0AAV8ZI97"/>
<protein>
    <submittedName>
        <fullName evidence="2">Uncharacterized protein</fullName>
    </submittedName>
</protein>
<evidence type="ECO:0000313" key="3">
    <source>
        <dbReference type="Proteomes" id="UP001162162"/>
    </source>
</evidence>
<organism evidence="2 3">
    <name type="scientific">Aromia moschata</name>
    <dbReference type="NCBI Taxonomy" id="1265417"/>
    <lineage>
        <taxon>Eukaryota</taxon>
        <taxon>Metazoa</taxon>
        <taxon>Ecdysozoa</taxon>
        <taxon>Arthropoda</taxon>
        <taxon>Hexapoda</taxon>
        <taxon>Insecta</taxon>
        <taxon>Pterygota</taxon>
        <taxon>Neoptera</taxon>
        <taxon>Endopterygota</taxon>
        <taxon>Coleoptera</taxon>
        <taxon>Polyphaga</taxon>
        <taxon>Cucujiformia</taxon>
        <taxon>Chrysomeloidea</taxon>
        <taxon>Cerambycidae</taxon>
        <taxon>Cerambycinae</taxon>
        <taxon>Callichromatini</taxon>
        <taxon>Aromia</taxon>
    </lineage>
</organism>
<dbReference type="Proteomes" id="UP001162162">
    <property type="component" value="Unassembled WGS sequence"/>
</dbReference>
<reference evidence="2" key="1">
    <citation type="journal article" date="2023" name="Insect Mol. Biol.">
        <title>Genome sequencing provides insights into the evolution of gene families encoding plant cell wall-degrading enzymes in longhorned beetles.</title>
        <authorList>
            <person name="Shin N.R."/>
            <person name="Okamura Y."/>
            <person name="Kirsch R."/>
            <person name="Pauchet Y."/>
        </authorList>
    </citation>
    <scope>NUCLEOTIDE SEQUENCE</scope>
    <source>
        <strain evidence="2">AMC_N1</strain>
    </source>
</reference>
<comment type="caution">
    <text evidence="2">The sequence shown here is derived from an EMBL/GenBank/DDBJ whole genome shotgun (WGS) entry which is preliminary data.</text>
</comment>
<gene>
    <name evidence="2" type="ORF">NQ318_018698</name>
</gene>
<keyword evidence="3" id="KW-1185">Reference proteome</keyword>
<sequence length="61" mass="6895">MCLTVFSVNAAKDHISHLPSSSSESMNPPTYRDSASSASRLIPNFQRLILNLQDERRDLYL</sequence>
<proteinExistence type="predicted"/>
<feature type="region of interest" description="Disordered" evidence="1">
    <location>
        <begin position="16"/>
        <end position="38"/>
    </location>
</feature>
<name>A0AAV8ZI97_9CUCU</name>
<dbReference type="EMBL" id="JAPWTK010000001">
    <property type="protein sequence ID" value="KAJ8963232.1"/>
    <property type="molecule type" value="Genomic_DNA"/>
</dbReference>
<evidence type="ECO:0000256" key="1">
    <source>
        <dbReference type="SAM" id="MobiDB-lite"/>
    </source>
</evidence>
<accession>A0AAV8ZI97</accession>